<gene>
    <name evidence="2" type="ORF">g.6601</name>
</gene>
<reference evidence="2" key="1">
    <citation type="submission" date="2015-11" db="EMBL/GenBank/DDBJ databases">
        <title>De novo transcriptome assembly of four potential Pierce s Disease insect vectors from Arizona vineyards.</title>
        <authorList>
            <person name="Tassone E.E."/>
        </authorList>
    </citation>
    <scope>NUCLEOTIDE SEQUENCE</scope>
</reference>
<feature type="signal peptide" evidence="1">
    <location>
        <begin position="1"/>
        <end position="17"/>
    </location>
</feature>
<sequence length="141" mass="16107">MLQPSLFLLLLIHSSLSIEETPKFFLGSVEKNIVSLLKNENLTGVARSLVYSVSTYNRFLSDILVQCRGENFSQLMVTKTLCGAGGPQILKHNFNHTYLKNTCGWSEIEILDFRNAISDTLVLWQNFKRYANVKYPKTKLM</sequence>
<keyword evidence="1" id="KW-0732">Signal</keyword>
<dbReference type="EMBL" id="GECU01029743">
    <property type="protein sequence ID" value="JAS77963.1"/>
    <property type="molecule type" value="Transcribed_RNA"/>
</dbReference>
<name>A0A1B6HTG5_9HEMI</name>
<accession>A0A1B6HTG5</accession>
<evidence type="ECO:0000256" key="1">
    <source>
        <dbReference type="SAM" id="SignalP"/>
    </source>
</evidence>
<proteinExistence type="predicted"/>
<feature type="chain" id="PRO_5008584554" description="Sema domain-containing protein" evidence="1">
    <location>
        <begin position="18"/>
        <end position="141"/>
    </location>
</feature>
<protein>
    <recommendedName>
        <fullName evidence="3">Sema domain-containing protein</fullName>
    </recommendedName>
</protein>
<dbReference type="AlphaFoldDB" id="A0A1B6HTG5"/>
<evidence type="ECO:0008006" key="3">
    <source>
        <dbReference type="Google" id="ProtNLM"/>
    </source>
</evidence>
<evidence type="ECO:0000313" key="2">
    <source>
        <dbReference type="EMBL" id="JAS77963.1"/>
    </source>
</evidence>
<organism evidence="2">
    <name type="scientific">Homalodisca liturata</name>
    <dbReference type="NCBI Taxonomy" id="320908"/>
    <lineage>
        <taxon>Eukaryota</taxon>
        <taxon>Metazoa</taxon>
        <taxon>Ecdysozoa</taxon>
        <taxon>Arthropoda</taxon>
        <taxon>Hexapoda</taxon>
        <taxon>Insecta</taxon>
        <taxon>Pterygota</taxon>
        <taxon>Neoptera</taxon>
        <taxon>Paraneoptera</taxon>
        <taxon>Hemiptera</taxon>
        <taxon>Auchenorrhyncha</taxon>
        <taxon>Membracoidea</taxon>
        <taxon>Cicadellidae</taxon>
        <taxon>Cicadellinae</taxon>
        <taxon>Proconiini</taxon>
        <taxon>Homalodisca</taxon>
    </lineage>
</organism>